<evidence type="ECO:0000313" key="3">
    <source>
        <dbReference type="Proteomes" id="UP000644507"/>
    </source>
</evidence>
<reference evidence="2" key="2">
    <citation type="submission" date="2020-09" db="EMBL/GenBank/DDBJ databases">
        <authorList>
            <person name="Sun Q."/>
            <person name="Kim S."/>
        </authorList>
    </citation>
    <scope>NUCLEOTIDE SEQUENCE</scope>
    <source>
        <strain evidence="2">KCTC 12988</strain>
    </source>
</reference>
<accession>A0A918TMA5</accession>
<name>A0A918TMA5_9BACT</name>
<dbReference type="InterPro" id="IPR003959">
    <property type="entry name" value="ATPase_AAA_core"/>
</dbReference>
<dbReference type="GO" id="GO:0005524">
    <property type="term" value="F:ATP binding"/>
    <property type="evidence" value="ECO:0007669"/>
    <property type="project" value="InterPro"/>
</dbReference>
<feature type="domain" description="ATPase AAA-type core" evidence="1">
    <location>
        <begin position="353"/>
        <end position="423"/>
    </location>
</feature>
<dbReference type="Pfam" id="PF13304">
    <property type="entry name" value="AAA_21"/>
    <property type="match status" value="1"/>
</dbReference>
<keyword evidence="3" id="KW-1185">Reference proteome</keyword>
<dbReference type="SUPFAM" id="SSF52540">
    <property type="entry name" value="P-loop containing nucleoside triphosphate hydrolases"/>
    <property type="match status" value="1"/>
</dbReference>
<dbReference type="Gene3D" id="3.40.50.300">
    <property type="entry name" value="P-loop containing nucleotide triphosphate hydrolases"/>
    <property type="match status" value="1"/>
</dbReference>
<dbReference type="PANTHER" id="PTHR43581:SF2">
    <property type="entry name" value="EXCINUCLEASE ATPASE SUBUNIT"/>
    <property type="match status" value="1"/>
</dbReference>
<protein>
    <recommendedName>
        <fullName evidence="1">ATPase AAA-type core domain-containing protein</fullName>
    </recommendedName>
</protein>
<reference evidence="2" key="1">
    <citation type="journal article" date="2014" name="Int. J. Syst. Evol. Microbiol.">
        <title>Complete genome sequence of Corynebacterium casei LMG S-19264T (=DSM 44701T), isolated from a smear-ripened cheese.</title>
        <authorList>
            <consortium name="US DOE Joint Genome Institute (JGI-PGF)"/>
            <person name="Walter F."/>
            <person name="Albersmeier A."/>
            <person name="Kalinowski J."/>
            <person name="Ruckert C."/>
        </authorList>
    </citation>
    <scope>NUCLEOTIDE SEQUENCE</scope>
    <source>
        <strain evidence="2">KCTC 12988</strain>
    </source>
</reference>
<dbReference type="GO" id="GO:0016887">
    <property type="term" value="F:ATP hydrolysis activity"/>
    <property type="evidence" value="ECO:0007669"/>
    <property type="project" value="InterPro"/>
</dbReference>
<dbReference type="InterPro" id="IPR051396">
    <property type="entry name" value="Bact_Antivir_Def_Nuclease"/>
</dbReference>
<evidence type="ECO:0000313" key="2">
    <source>
        <dbReference type="EMBL" id="GHC54377.1"/>
    </source>
</evidence>
<dbReference type="Proteomes" id="UP000644507">
    <property type="component" value="Unassembled WGS sequence"/>
</dbReference>
<proteinExistence type="predicted"/>
<dbReference type="AlphaFoldDB" id="A0A918TMA5"/>
<dbReference type="InterPro" id="IPR027417">
    <property type="entry name" value="P-loop_NTPase"/>
</dbReference>
<comment type="caution">
    <text evidence="2">The sequence shown here is derived from an EMBL/GenBank/DDBJ whole genome shotgun (WGS) entry which is preliminary data.</text>
</comment>
<dbReference type="RefSeq" id="WP_189569903.1">
    <property type="nucleotide sequence ID" value="NZ_BMXI01000008.1"/>
</dbReference>
<organism evidence="2 3">
    <name type="scientific">Roseibacillus persicicus</name>
    <dbReference type="NCBI Taxonomy" id="454148"/>
    <lineage>
        <taxon>Bacteria</taxon>
        <taxon>Pseudomonadati</taxon>
        <taxon>Verrucomicrobiota</taxon>
        <taxon>Verrucomicrobiia</taxon>
        <taxon>Verrucomicrobiales</taxon>
        <taxon>Verrucomicrobiaceae</taxon>
        <taxon>Roseibacillus</taxon>
    </lineage>
</organism>
<evidence type="ECO:0000259" key="1">
    <source>
        <dbReference type="Pfam" id="PF13304"/>
    </source>
</evidence>
<gene>
    <name evidence="2" type="ORF">GCM10007100_20980</name>
</gene>
<sequence length="520" mass="57828">MPAQELQFKVVESFSDIEAAPNLVVLVEHGWDDWFTFNTMYTAYFYDELEERQRIGSVKIGKFQMGSLSRPDIPANFAALEELYFSLGQDDEYYDNLNKIGESFRKSFLSSMNDVAADLTLWQRAAKERVTKVSLLRSVSRTEIEGQFHRITQGGARLTKFNFSYTAPKREAHGSAEVKMTFEVEPESSPPSNIHVIIGRNGVGKTHTLNLMTKSLVAKRSIAARSGQFATLLSRASRTDAPFSNLVSVCFSAFDGFALAPDELEKNGEVEFSYIGLRRIRKIDGKSLGTKSPASLATEFVNSAIECSIGSRANRWRSALITLESDPIFATASITGFIGKLTRKEHQEEAKAVFKKLSSGHQIVLLSITRLVESVEEMTLVLLDEPEGHLHPPLLSAFIRALSNLLTDRNGVAIIATHSPVVLQEVPQDCVWKLQRSGHAAKAERLECQTFGENVGILTREVFGFEVTDAGFHRLLREAARDSSSYQQAVRKFGGALGAEARAILRVMFLRKEAENEESS</sequence>
<dbReference type="PANTHER" id="PTHR43581">
    <property type="entry name" value="ATP/GTP PHOSPHATASE"/>
    <property type="match status" value="1"/>
</dbReference>
<dbReference type="EMBL" id="BMXI01000008">
    <property type="protein sequence ID" value="GHC54377.1"/>
    <property type="molecule type" value="Genomic_DNA"/>
</dbReference>